<keyword evidence="5 10" id="KW-0863">Zinc-finger</keyword>
<dbReference type="InterPro" id="IPR001394">
    <property type="entry name" value="Peptidase_C19_UCH"/>
</dbReference>
<evidence type="ECO:0000256" key="2">
    <source>
        <dbReference type="ARBA" id="ARBA00009085"/>
    </source>
</evidence>
<dbReference type="PROSITE" id="PS00973">
    <property type="entry name" value="USP_2"/>
    <property type="match status" value="1"/>
</dbReference>
<evidence type="ECO:0000256" key="4">
    <source>
        <dbReference type="ARBA" id="ARBA00022723"/>
    </source>
</evidence>
<dbReference type="CDD" id="cd02674">
    <property type="entry name" value="Peptidase_C19R"/>
    <property type="match status" value="1"/>
</dbReference>
<dbReference type="InterPro" id="IPR002893">
    <property type="entry name" value="Znf_MYND"/>
</dbReference>
<feature type="compositionally biased region" description="Basic residues" evidence="12">
    <location>
        <begin position="15"/>
        <end position="26"/>
    </location>
</feature>
<feature type="domain" description="DUSP" evidence="15">
    <location>
        <begin position="61"/>
        <end position="181"/>
    </location>
</feature>
<evidence type="ECO:0000256" key="1">
    <source>
        <dbReference type="ARBA" id="ARBA00000707"/>
    </source>
</evidence>
<evidence type="ECO:0000256" key="5">
    <source>
        <dbReference type="ARBA" id="ARBA00022771"/>
    </source>
</evidence>
<reference evidence="16 17" key="1">
    <citation type="submission" date="2019-07" db="EMBL/GenBank/DDBJ databases">
        <title>Genomics analysis of Aphanomyces spp. identifies a new class of oomycete effector associated with host adaptation.</title>
        <authorList>
            <person name="Gaulin E."/>
        </authorList>
    </citation>
    <scope>NUCLEOTIDE SEQUENCE [LARGE SCALE GENOMIC DNA]</scope>
    <source>
        <strain evidence="16 17">ATCC 201684</strain>
    </source>
</reference>
<sequence length="878" mass="99131">MTDAVDIVNATLSKGQKKKNRKKAKKKAEQAALDESLPTYPIEKQADQADHIPRTTARVIPPPEAQRSIIQRLLNQSKKHGLTVGERYFVVNYKWWESWCNYVHFHDEDPAEEPASITSKPPTLDNSMLLDAASDQFDGVMATSLRIGLVEHVHFILLPKEVWDALFIWYAGGPPICRYVVGVGDPSSSTYFKRVELYPGSDDETSSPSASSESPSSSPVEPTYISKSSLAKPSLCMVCHLPSTNRCGHCKHCIYCSKACQVAHWKYHKVNCPRIKSSPGSITAVEIHGRQGKTGLRNLGNTCFMNSALQCLSHTESLTVHFLNNAYQTDLNADNVLGTGGKLATQYALLLKELWFGTASSVSPALLKRAIGTYAPQFSGYQQHDAQELLAYLLDGLHEDVNRIQKKPYIEVEDSNGSQPDVAVAARAWANHRLRNESIFVDQLHGQFKSKVVCPKCDKISITFDPFNCVQLELPHAVTRPLEVIVMPLLTRAAVLDEKNPLRPMKYGVQIHKRGNVKSIKMALAEAGCPYSNMVLCDVFNHMVYRVLPDVERVVRIRPDDRLVLYPQPPKTANCILFCYHRFLDKKKEPNLFGDPLILYLEKHTTIDEFLGQVVLHLIPLFGWNASERKRRLDDEGALKQLLAKHIFVTNPDGVNSKPQAICEYEGFERTANAMETLRLNDTSYLGIDWEDELQNLYQVAEPYIQNHASMKSLRVKTEGLTLDDCFKKFTSPEQLDQDNLWYCSTCKEHRQATKTMQLYKLPDVLILSLKRFEYRNEVVRDKLDTMVDFPLDGLNMAPYCLSADDNSDEFLYDLYAVTNHFGSMGFGHYTAFAKDKATNLWYTFDDSTVTAMPASNVVSNAAYILFYKRRRAATGPK</sequence>
<dbReference type="Gene3D" id="3.30.2230.10">
    <property type="entry name" value="DUSP-like"/>
    <property type="match status" value="1"/>
</dbReference>
<dbReference type="PROSITE" id="PS50235">
    <property type="entry name" value="USP_3"/>
    <property type="match status" value="1"/>
</dbReference>
<dbReference type="Proteomes" id="UP000481153">
    <property type="component" value="Unassembled WGS sequence"/>
</dbReference>
<evidence type="ECO:0000256" key="6">
    <source>
        <dbReference type="ARBA" id="ARBA00022786"/>
    </source>
</evidence>
<keyword evidence="6 11" id="KW-0833">Ubl conjugation pathway</keyword>
<comment type="caution">
    <text evidence="16">The sequence shown here is derived from an EMBL/GenBank/DDBJ whole genome shotgun (WGS) entry which is preliminary data.</text>
</comment>
<evidence type="ECO:0000259" key="15">
    <source>
        <dbReference type="PROSITE" id="PS51283"/>
    </source>
</evidence>
<dbReference type="PROSITE" id="PS51283">
    <property type="entry name" value="DUSP"/>
    <property type="match status" value="1"/>
</dbReference>
<dbReference type="SMART" id="SM00695">
    <property type="entry name" value="DUSP"/>
    <property type="match status" value="1"/>
</dbReference>
<proteinExistence type="inferred from homology"/>
<comment type="catalytic activity">
    <reaction evidence="1 11">
        <text>Thiol-dependent hydrolysis of ester, thioester, amide, peptide and isopeptide bonds formed by the C-terminal Gly of ubiquitin (a 76-residue protein attached to proteins as an intracellular targeting signal).</text>
        <dbReference type="EC" id="3.4.19.12"/>
    </reaction>
</comment>
<dbReference type="PROSITE" id="PS00972">
    <property type="entry name" value="USP_1"/>
    <property type="match status" value="1"/>
</dbReference>
<dbReference type="GO" id="GO:0004843">
    <property type="term" value="F:cysteine-type deubiquitinase activity"/>
    <property type="evidence" value="ECO:0007669"/>
    <property type="project" value="UniProtKB-UniRule"/>
</dbReference>
<dbReference type="InterPro" id="IPR028889">
    <property type="entry name" value="USP"/>
</dbReference>
<feature type="region of interest" description="Disordered" evidence="12">
    <location>
        <begin position="14"/>
        <end position="36"/>
    </location>
</feature>
<evidence type="ECO:0000313" key="16">
    <source>
        <dbReference type="EMBL" id="KAF0735272.1"/>
    </source>
</evidence>
<evidence type="ECO:0000259" key="14">
    <source>
        <dbReference type="PROSITE" id="PS50865"/>
    </source>
</evidence>
<feature type="compositionally biased region" description="Low complexity" evidence="12">
    <location>
        <begin position="206"/>
        <end position="219"/>
    </location>
</feature>
<evidence type="ECO:0000256" key="12">
    <source>
        <dbReference type="SAM" id="MobiDB-lite"/>
    </source>
</evidence>
<feature type="region of interest" description="Disordered" evidence="12">
    <location>
        <begin position="199"/>
        <end position="224"/>
    </location>
</feature>
<dbReference type="SUPFAM" id="SSF144232">
    <property type="entry name" value="HIT/MYND zinc finger-like"/>
    <property type="match status" value="1"/>
</dbReference>
<name>A0A6G0X5X4_9STRA</name>
<evidence type="ECO:0000259" key="13">
    <source>
        <dbReference type="PROSITE" id="PS50235"/>
    </source>
</evidence>
<dbReference type="EMBL" id="VJMJ01000100">
    <property type="protein sequence ID" value="KAF0735272.1"/>
    <property type="molecule type" value="Genomic_DNA"/>
</dbReference>
<dbReference type="InterPro" id="IPR018200">
    <property type="entry name" value="USP_CS"/>
</dbReference>
<gene>
    <name evidence="16" type="ORF">Ae201684_008187</name>
</gene>
<feature type="domain" description="MYND-type" evidence="14">
    <location>
        <begin position="236"/>
        <end position="272"/>
    </location>
</feature>
<accession>A0A6G0X5X4</accession>
<evidence type="ECO:0000256" key="9">
    <source>
        <dbReference type="ARBA" id="ARBA00022833"/>
    </source>
</evidence>
<keyword evidence="4" id="KW-0479">Metal-binding</keyword>
<keyword evidence="7 11" id="KW-0378">Hydrolase</keyword>
<dbReference type="InterPro" id="IPR050185">
    <property type="entry name" value="Ub_carboxyl-term_hydrolase"/>
</dbReference>
<dbReference type="GO" id="GO:0008270">
    <property type="term" value="F:zinc ion binding"/>
    <property type="evidence" value="ECO:0007669"/>
    <property type="project" value="UniProtKB-KW"/>
</dbReference>
<dbReference type="Pfam" id="PF06337">
    <property type="entry name" value="DUSP"/>
    <property type="match status" value="1"/>
</dbReference>
<dbReference type="PANTHER" id="PTHR21646">
    <property type="entry name" value="UBIQUITIN CARBOXYL-TERMINAL HYDROLASE"/>
    <property type="match status" value="1"/>
</dbReference>
<dbReference type="PANTHER" id="PTHR21646:SF24">
    <property type="entry name" value="UBIQUITIN CARBOXYL-TERMINAL HYDROLASE"/>
    <property type="match status" value="1"/>
</dbReference>
<keyword evidence="8 11" id="KW-0788">Thiol protease</keyword>
<feature type="domain" description="USP" evidence="13">
    <location>
        <begin position="294"/>
        <end position="871"/>
    </location>
</feature>
<evidence type="ECO:0000256" key="8">
    <source>
        <dbReference type="ARBA" id="ARBA00022807"/>
    </source>
</evidence>
<dbReference type="Pfam" id="PF00443">
    <property type="entry name" value="UCH"/>
    <property type="match status" value="1"/>
</dbReference>
<evidence type="ECO:0000256" key="7">
    <source>
        <dbReference type="ARBA" id="ARBA00022801"/>
    </source>
</evidence>
<evidence type="ECO:0000256" key="10">
    <source>
        <dbReference type="PROSITE-ProRule" id="PRU00134"/>
    </source>
</evidence>
<comment type="similarity">
    <text evidence="2 11">Belongs to the peptidase C19 family.</text>
</comment>
<keyword evidence="3 11" id="KW-0645">Protease</keyword>
<dbReference type="Gene3D" id="6.10.140.2220">
    <property type="match status" value="1"/>
</dbReference>
<dbReference type="Pfam" id="PF01753">
    <property type="entry name" value="zf-MYND"/>
    <property type="match status" value="1"/>
</dbReference>
<dbReference type="GO" id="GO:0006508">
    <property type="term" value="P:proteolysis"/>
    <property type="evidence" value="ECO:0007669"/>
    <property type="project" value="UniProtKB-KW"/>
</dbReference>
<dbReference type="PROSITE" id="PS50865">
    <property type="entry name" value="ZF_MYND_2"/>
    <property type="match status" value="1"/>
</dbReference>
<dbReference type="PROSITE" id="PS01360">
    <property type="entry name" value="ZF_MYND_1"/>
    <property type="match status" value="1"/>
</dbReference>
<dbReference type="AlphaFoldDB" id="A0A6G0X5X4"/>
<dbReference type="GO" id="GO:0016579">
    <property type="term" value="P:protein deubiquitination"/>
    <property type="evidence" value="ECO:0007669"/>
    <property type="project" value="InterPro"/>
</dbReference>
<dbReference type="EC" id="3.4.19.12" evidence="11"/>
<protein>
    <recommendedName>
        <fullName evidence="11">Ubiquitin carboxyl-terminal hydrolase</fullName>
        <ecNumber evidence="11">3.4.19.12</ecNumber>
    </recommendedName>
</protein>
<dbReference type="Gene3D" id="3.90.70.10">
    <property type="entry name" value="Cysteine proteinases"/>
    <property type="match status" value="2"/>
</dbReference>
<dbReference type="InterPro" id="IPR006615">
    <property type="entry name" value="Pept_C19_DUSP"/>
</dbReference>
<dbReference type="VEuPathDB" id="FungiDB:AeMF1_015512"/>
<keyword evidence="17" id="KW-1185">Reference proteome</keyword>
<evidence type="ECO:0000256" key="11">
    <source>
        <dbReference type="RuleBase" id="RU366025"/>
    </source>
</evidence>
<evidence type="ECO:0000313" key="17">
    <source>
        <dbReference type="Proteomes" id="UP000481153"/>
    </source>
</evidence>
<evidence type="ECO:0000256" key="3">
    <source>
        <dbReference type="ARBA" id="ARBA00022670"/>
    </source>
</evidence>
<dbReference type="InterPro" id="IPR038765">
    <property type="entry name" value="Papain-like_cys_pep_sf"/>
</dbReference>
<dbReference type="SUPFAM" id="SSF54001">
    <property type="entry name" value="Cysteine proteinases"/>
    <property type="match status" value="1"/>
</dbReference>
<keyword evidence="9" id="KW-0862">Zinc</keyword>
<dbReference type="InterPro" id="IPR035927">
    <property type="entry name" value="DUSP-like_sf"/>
</dbReference>
<dbReference type="SUPFAM" id="SSF143791">
    <property type="entry name" value="DUSP-like"/>
    <property type="match status" value="1"/>
</dbReference>
<organism evidence="16 17">
    <name type="scientific">Aphanomyces euteiches</name>
    <dbReference type="NCBI Taxonomy" id="100861"/>
    <lineage>
        <taxon>Eukaryota</taxon>
        <taxon>Sar</taxon>
        <taxon>Stramenopiles</taxon>
        <taxon>Oomycota</taxon>
        <taxon>Saprolegniomycetes</taxon>
        <taxon>Saprolegniales</taxon>
        <taxon>Verrucalvaceae</taxon>
        <taxon>Aphanomyces</taxon>
    </lineage>
</organism>